<accession>A0A8H2K4X6</accession>
<dbReference type="PANTHER" id="PTHR43432:SF3">
    <property type="entry name" value="SLR0285 PROTEIN"/>
    <property type="match status" value="1"/>
</dbReference>
<reference evidence="4 5" key="1">
    <citation type="submission" date="2019-06" db="EMBL/GenBank/DDBJ databases">
        <title>Sequencing the genomes of 1000 actinobacteria strains.</title>
        <authorList>
            <person name="Klenk H.-P."/>
        </authorList>
    </citation>
    <scope>NUCLEOTIDE SEQUENCE [LARGE SCALE GENOMIC DNA]</scope>
    <source>
        <strain evidence="4 5">DSM 21947</strain>
    </source>
</reference>
<comment type="caution">
    <text evidence="4">The sequence shown here is derived from an EMBL/GenBank/DDBJ whole genome shotgun (WGS) entry which is preliminary data.</text>
</comment>
<gene>
    <name evidence="4" type="ORF">FB472_0290</name>
</gene>
<dbReference type="RefSeq" id="WP_342775535.1">
    <property type="nucleotide sequence ID" value="NZ_VFRA01000001.1"/>
</dbReference>
<keyword evidence="1" id="KW-0479">Metal-binding</keyword>
<name>A0A8H2K4X6_9MICO</name>
<evidence type="ECO:0000313" key="5">
    <source>
        <dbReference type="Proteomes" id="UP000316560"/>
    </source>
</evidence>
<dbReference type="Proteomes" id="UP000316560">
    <property type="component" value="Unassembled WGS sequence"/>
</dbReference>
<evidence type="ECO:0000256" key="1">
    <source>
        <dbReference type="ARBA" id="ARBA00022723"/>
    </source>
</evidence>
<evidence type="ECO:0000313" key="4">
    <source>
        <dbReference type="EMBL" id="TQO18769.1"/>
    </source>
</evidence>
<sequence>MTTLPFLTDTRDHLERAVAQVKAAGGTSIAYSALHLKPGTKEWYFQWLESAHPELLSRYHSLYSRGIYDPKEYRRWLAAKLSPTIRRHGLERTTLEPATGIVGSRTQLRIRDTGAERSPIAEEMPPKLALRAMWQPMLF</sequence>
<protein>
    <recommendedName>
        <fullName evidence="6">Radical SAM protein</fullName>
    </recommendedName>
</protein>
<dbReference type="GO" id="GO:0046872">
    <property type="term" value="F:metal ion binding"/>
    <property type="evidence" value="ECO:0007669"/>
    <property type="project" value="UniProtKB-KW"/>
</dbReference>
<evidence type="ECO:0000256" key="2">
    <source>
        <dbReference type="ARBA" id="ARBA00023004"/>
    </source>
</evidence>
<dbReference type="PANTHER" id="PTHR43432">
    <property type="entry name" value="SLR0285 PROTEIN"/>
    <property type="match status" value="1"/>
</dbReference>
<keyword evidence="5" id="KW-1185">Reference proteome</keyword>
<keyword evidence="2" id="KW-0408">Iron</keyword>
<dbReference type="AlphaFoldDB" id="A0A8H2K4X6"/>
<keyword evidence="3" id="KW-0411">Iron-sulfur</keyword>
<organism evidence="4 5">
    <name type="scientific">Rhodoglobus vestalii</name>
    <dbReference type="NCBI Taxonomy" id="193384"/>
    <lineage>
        <taxon>Bacteria</taxon>
        <taxon>Bacillati</taxon>
        <taxon>Actinomycetota</taxon>
        <taxon>Actinomycetes</taxon>
        <taxon>Micrococcales</taxon>
        <taxon>Microbacteriaceae</taxon>
        <taxon>Rhodoglobus</taxon>
    </lineage>
</organism>
<dbReference type="EMBL" id="VFRA01000001">
    <property type="protein sequence ID" value="TQO18769.1"/>
    <property type="molecule type" value="Genomic_DNA"/>
</dbReference>
<dbReference type="InterPro" id="IPR040086">
    <property type="entry name" value="MJ0683-like"/>
</dbReference>
<proteinExistence type="predicted"/>
<dbReference type="GO" id="GO:0051536">
    <property type="term" value="F:iron-sulfur cluster binding"/>
    <property type="evidence" value="ECO:0007669"/>
    <property type="project" value="UniProtKB-KW"/>
</dbReference>
<evidence type="ECO:0008006" key="6">
    <source>
        <dbReference type="Google" id="ProtNLM"/>
    </source>
</evidence>
<evidence type="ECO:0000256" key="3">
    <source>
        <dbReference type="ARBA" id="ARBA00023014"/>
    </source>
</evidence>